<accession>A0A0C2JDJ6</accession>
<dbReference type="EMBL" id="JWZT01003269">
    <property type="protein sequence ID" value="KII67233.1"/>
    <property type="molecule type" value="Genomic_DNA"/>
</dbReference>
<evidence type="ECO:0000313" key="2">
    <source>
        <dbReference type="Proteomes" id="UP000031668"/>
    </source>
</evidence>
<evidence type="ECO:0000313" key="1">
    <source>
        <dbReference type="EMBL" id="KII67233.1"/>
    </source>
</evidence>
<keyword evidence="2" id="KW-1185">Reference proteome</keyword>
<name>A0A0C2JDJ6_THEKT</name>
<dbReference type="AlphaFoldDB" id="A0A0C2JDJ6"/>
<proteinExistence type="predicted"/>
<reference evidence="1 2" key="1">
    <citation type="journal article" date="2014" name="Genome Biol. Evol.">
        <title>The genome of the myxosporean Thelohanellus kitauei shows adaptations to nutrient acquisition within its fish host.</title>
        <authorList>
            <person name="Yang Y."/>
            <person name="Xiong J."/>
            <person name="Zhou Z."/>
            <person name="Huo F."/>
            <person name="Miao W."/>
            <person name="Ran C."/>
            <person name="Liu Y."/>
            <person name="Zhang J."/>
            <person name="Feng J."/>
            <person name="Wang M."/>
            <person name="Wang M."/>
            <person name="Wang L."/>
            <person name="Yao B."/>
        </authorList>
    </citation>
    <scope>NUCLEOTIDE SEQUENCE [LARGE SCALE GENOMIC DNA]</scope>
    <source>
        <strain evidence="1">Wuqing</strain>
    </source>
</reference>
<gene>
    <name evidence="1" type="ORF">RF11_13869</name>
</gene>
<organism evidence="1 2">
    <name type="scientific">Thelohanellus kitauei</name>
    <name type="common">Myxosporean</name>
    <dbReference type="NCBI Taxonomy" id="669202"/>
    <lineage>
        <taxon>Eukaryota</taxon>
        <taxon>Metazoa</taxon>
        <taxon>Cnidaria</taxon>
        <taxon>Myxozoa</taxon>
        <taxon>Myxosporea</taxon>
        <taxon>Bivalvulida</taxon>
        <taxon>Platysporina</taxon>
        <taxon>Myxobolidae</taxon>
        <taxon>Thelohanellus</taxon>
    </lineage>
</organism>
<sequence>MGQTQTISKIETSNPNSAQIITVVSEKDETLQETVDCMQFNDKDDEYNELQPLIGERERLIPISDDINSILSLLHKQMSVKTLTIQNNQFMINNKLRKIHTQIYKMESIYHEQRNALLGNQISLTNEVHLKS</sequence>
<dbReference type="Proteomes" id="UP000031668">
    <property type="component" value="Unassembled WGS sequence"/>
</dbReference>
<comment type="caution">
    <text evidence="1">The sequence shown here is derived from an EMBL/GenBank/DDBJ whole genome shotgun (WGS) entry which is preliminary data.</text>
</comment>
<protein>
    <submittedName>
        <fullName evidence="1">Uncharacterized protein</fullName>
    </submittedName>
</protein>